<dbReference type="EMBL" id="JAVREJ010000003">
    <property type="protein sequence ID" value="MDT0348992.1"/>
    <property type="molecule type" value="Genomic_DNA"/>
</dbReference>
<evidence type="ECO:0000256" key="7">
    <source>
        <dbReference type="SAM" id="Phobius"/>
    </source>
</evidence>
<dbReference type="InterPro" id="IPR001851">
    <property type="entry name" value="ABC_transp_permease"/>
</dbReference>
<comment type="caution">
    <text evidence="8">The sequence shown here is derived from an EMBL/GenBank/DDBJ whole genome shotgun (WGS) entry which is preliminary data.</text>
</comment>
<accession>A0ABU2N4Z9</accession>
<evidence type="ECO:0000256" key="5">
    <source>
        <dbReference type="ARBA" id="ARBA00023136"/>
    </source>
</evidence>
<comment type="subcellular location">
    <subcellularLocation>
        <location evidence="1">Cell membrane</location>
        <topology evidence="1">Multi-pass membrane protein</topology>
    </subcellularLocation>
</comment>
<name>A0ABU2N4Z9_9PSEU</name>
<evidence type="ECO:0000313" key="9">
    <source>
        <dbReference type="Proteomes" id="UP001183202"/>
    </source>
</evidence>
<feature type="transmembrane region" description="Helical" evidence="7">
    <location>
        <begin position="99"/>
        <end position="121"/>
    </location>
</feature>
<feature type="transmembrane region" description="Helical" evidence="7">
    <location>
        <begin position="50"/>
        <end position="68"/>
    </location>
</feature>
<evidence type="ECO:0000256" key="4">
    <source>
        <dbReference type="ARBA" id="ARBA00022989"/>
    </source>
</evidence>
<dbReference type="Proteomes" id="UP001183202">
    <property type="component" value="Unassembled WGS sequence"/>
</dbReference>
<keyword evidence="5 7" id="KW-0472">Membrane</keyword>
<evidence type="ECO:0000256" key="2">
    <source>
        <dbReference type="ARBA" id="ARBA00022475"/>
    </source>
</evidence>
<keyword evidence="4 7" id="KW-1133">Transmembrane helix</keyword>
<dbReference type="PANTHER" id="PTHR32196">
    <property type="entry name" value="ABC TRANSPORTER PERMEASE PROTEIN YPHD-RELATED-RELATED"/>
    <property type="match status" value="1"/>
</dbReference>
<keyword evidence="3 7" id="KW-0812">Transmembrane</keyword>
<feature type="transmembrane region" description="Helical" evidence="7">
    <location>
        <begin position="20"/>
        <end position="38"/>
    </location>
</feature>
<organism evidence="8 9">
    <name type="scientific">Pseudonocardia charpentierae</name>
    <dbReference type="NCBI Taxonomy" id="3075545"/>
    <lineage>
        <taxon>Bacteria</taxon>
        <taxon>Bacillati</taxon>
        <taxon>Actinomycetota</taxon>
        <taxon>Actinomycetes</taxon>
        <taxon>Pseudonocardiales</taxon>
        <taxon>Pseudonocardiaceae</taxon>
        <taxon>Pseudonocardia</taxon>
    </lineage>
</organism>
<feature type="region of interest" description="Disordered" evidence="6">
    <location>
        <begin position="325"/>
        <end position="361"/>
    </location>
</feature>
<feature type="transmembrane region" description="Helical" evidence="7">
    <location>
        <begin position="298"/>
        <end position="314"/>
    </location>
</feature>
<evidence type="ECO:0000256" key="1">
    <source>
        <dbReference type="ARBA" id="ARBA00004651"/>
    </source>
</evidence>
<feature type="transmembrane region" description="Helical" evidence="7">
    <location>
        <begin position="166"/>
        <end position="188"/>
    </location>
</feature>
<sequence>MTTDTAAGRPQRHFHLNMQALSIFLAAAAIFVIFGFLNSNFLTVGNLRDIAVSACVNALIGIGLTFVIITGGIDLSVGSIASFVGIVSANLMVNSGVGAAPALLVGLVLGFVAGGLNGILITLVKLPPFIATLGTMSVYQGLAYVVTEGQPVYNVPQSFVLMLNSYIAGVPIIVVIVIVVALLAWLLLRRTVFGQNVIATGGSEETAWLSGVRVARVKILVYGLSGSLAALAGLVVVARISAAQSEAGAPYLLTAIAAAVIGGANLMGGEGRIAGTLVGALILGALTNGLVLLNVPSFYEQIVTGLVVVIAVAIDQGSKHAWWGLGRGRRNRSEPTPVTPSPSTTDPAEASEPTVASRTGE</sequence>
<evidence type="ECO:0000256" key="6">
    <source>
        <dbReference type="SAM" id="MobiDB-lite"/>
    </source>
</evidence>
<feature type="transmembrane region" description="Helical" evidence="7">
    <location>
        <begin position="273"/>
        <end position="292"/>
    </location>
</feature>
<keyword evidence="2" id="KW-1003">Cell membrane</keyword>
<evidence type="ECO:0000256" key="3">
    <source>
        <dbReference type="ARBA" id="ARBA00022692"/>
    </source>
</evidence>
<keyword evidence="9" id="KW-1185">Reference proteome</keyword>
<protein>
    <submittedName>
        <fullName evidence="8">ABC transporter permease</fullName>
    </submittedName>
</protein>
<dbReference type="Pfam" id="PF02653">
    <property type="entry name" value="BPD_transp_2"/>
    <property type="match status" value="1"/>
</dbReference>
<dbReference type="RefSeq" id="WP_311554959.1">
    <property type="nucleotide sequence ID" value="NZ_JAVREJ010000003.1"/>
</dbReference>
<feature type="transmembrane region" description="Helical" evidence="7">
    <location>
        <begin position="128"/>
        <end position="146"/>
    </location>
</feature>
<gene>
    <name evidence="8" type="ORF">RM445_05570</name>
</gene>
<reference evidence="9" key="1">
    <citation type="submission" date="2023-07" db="EMBL/GenBank/DDBJ databases">
        <title>30 novel species of actinomycetes from the DSMZ collection.</title>
        <authorList>
            <person name="Nouioui I."/>
        </authorList>
    </citation>
    <scope>NUCLEOTIDE SEQUENCE [LARGE SCALE GENOMIC DNA]</scope>
    <source>
        <strain evidence="9">DSM 45834</strain>
    </source>
</reference>
<feature type="transmembrane region" description="Helical" evidence="7">
    <location>
        <begin position="219"/>
        <end position="242"/>
    </location>
</feature>
<evidence type="ECO:0000313" key="8">
    <source>
        <dbReference type="EMBL" id="MDT0348992.1"/>
    </source>
</evidence>
<dbReference type="CDD" id="cd06579">
    <property type="entry name" value="TM_PBP1_transp_AraH_like"/>
    <property type="match status" value="1"/>
</dbReference>
<feature type="transmembrane region" description="Helical" evidence="7">
    <location>
        <begin position="248"/>
        <end position="266"/>
    </location>
</feature>
<dbReference type="PANTHER" id="PTHR32196:SF72">
    <property type="entry name" value="RIBOSE IMPORT PERMEASE PROTEIN RBSC"/>
    <property type="match status" value="1"/>
</dbReference>
<proteinExistence type="predicted"/>